<dbReference type="InterPro" id="IPR036425">
    <property type="entry name" value="MoaB/Mog-like_dom_sf"/>
</dbReference>
<dbReference type="AlphaFoldDB" id="A8F4A5"/>
<evidence type="ECO:0000313" key="1">
    <source>
        <dbReference type="EMBL" id="ABV32989.1"/>
    </source>
</evidence>
<dbReference type="HOGENOM" id="CLU_1863470_0_0_0"/>
<proteinExistence type="predicted"/>
<name>A8F4A5_PSELT</name>
<gene>
    <name evidence="1" type="ordered locus">Tlet_0422</name>
</gene>
<dbReference type="Gene3D" id="3.40.980.10">
    <property type="entry name" value="MoaB/Mog-like domain"/>
    <property type="match status" value="1"/>
</dbReference>
<reference evidence="1 2" key="2">
    <citation type="journal article" date="2009" name="Proc. Natl. Acad. Sci. U.S.A.">
        <title>On the chimeric nature, thermophilic origin, and phylogenetic placement of the Thermotogales.</title>
        <authorList>
            <person name="Zhaxybayeva O."/>
            <person name="Swithers K.S."/>
            <person name="Lapierre P."/>
            <person name="Fournier G.P."/>
            <person name="Bickhart D.M."/>
            <person name="DeBoy R.T."/>
            <person name="Nelson K.E."/>
            <person name="Nesbo C.L."/>
            <person name="Doolittle W.F."/>
            <person name="Gogarten J.P."/>
            <person name="Noll K.M."/>
        </authorList>
    </citation>
    <scope>NUCLEOTIDE SEQUENCE [LARGE SCALE GENOMIC DNA]</scope>
    <source>
        <strain evidence="2">ATCC BAA-301 / DSM 14385 / NBRC 107922 / TMO</strain>
    </source>
</reference>
<protein>
    <recommendedName>
        <fullName evidence="3">Molybdopterin binding domain</fullName>
    </recommendedName>
</protein>
<evidence type="ECO:0000313" key="2">
    <source>
        <dbReference type="Proteomes" id="UP000002016"/>
    </source>
</evidence>
<dbReference type="KEGG" id="tle:Tlet_0422"/>
<dbReference type="SUPFAM" id="SSF53218">
    <property type="entry name" value="Molybdenum cofactor biosynthesis proteins"/>
    <property type="match status" value="1"/>
</dbReference>
<dbReference type="OrthoDB" id="47750at2"/>
<dbReference type="EMBL" id="CP000812">
    <property type="protein sequence ID" value="ABV32989.1"/>
    <property type="molecule type" value="Genomic_DNA"/>
</dbReference>
<reference evidence="1 2" key="1">
    <citation type="submission" date="2007-08" db="EMBL/GenBank/DDBJ databases">
        <title>Complete sequence of Thermotoga lettingae TMO.</title>
        <authorList>
            <consortium name="US DOE Joint Genome Institute"/>
            <person name="Copeland A."/>
            <person name="Lucas S."/>
            <person name="Lapidus A."/>
            <person name="Barry K."/>
            <person name="Glavina del Rio T."/>
            <person name="Dalin E."/>
            <person name="Tice H."/>
            <person name="Pitluck S."/>
            <person name="Foster B."/>
            <person name="Bruce D."/>
            <person name="Schmutz J."/>
            <person name="Larimer F."/>
            <person name="Land M."/>
            <person name="Hauser L."/>
            <person name="Kyrpides N."/>
            <person name="Mikhailova N."/>
            <person name="Nelson K."/>
            <person name="Gogarten J.P."/>
            <person name="Noll K."/>
            <person name="Richardson P."/>
        </authorList>
    </citation>
    <scope>NUCLEOTIDE SEQUENCE [LARGE SCALE GENOMIC DNA]</scope>
    <source>
        <strain evidence="2">ATCC BAA-301 / DSM 14385 / NBRC 107922 / TMO</strain>
    </source>
</reference>
<dbReference type="Proteomes" id="UP000002016">
    <property type="component" value="Chromosome"/>
</dbReference>
<organism evidence="1 2">
    <name type="scientific">Pseudothermotoga lettingae (strain ATCC BAA-301 / DSM 14385 / NBRC 107922 / TMO)</name>
    <name type="common">Thermotoga lettingae</name>
    <dbReference type="NCBI Taxonomy" id="416591"/>
    <lineage>
        <taxon>Bacteria</taxon>
        <taxon>Thermotogati</taxon>
        <taxon>Thermotogota</taxon>
        <taxon>Thermotogae</taxon>
        <taxon>Thermotogales</taxon>
        <taxon>Thermotogaceae</taxon>
        <taxon>Pseudothermotoga</taxon>
    </lineage>
</organism>
<keyword evidence="2" id="KW-1185">Reference proteome</keyword>
<dbReference type="STRING" id="416591.Tlet_0422"/>
<sequence length="137" mass="15584">MKITCIFVNISEEFVKQVRNFFRLSEFNLRCVFVSNDVDEITEMIFNYAEKENDLLLVFGGVDTREGATSSIALKRICDQRVYTLETLVCEMLAREKRCLLTSPTVGMRRKTLIMCLPQDESVFNIISLAIGALKGG</sequence>
<dbReference type="RefSeq" id="WP_012002470.1">
    <property type="nucleotide sequence ID" value="NC_009828.1"/>
</dbReference>
<evidence type="ECO:0008006" key="3">
    <source>
        <dbReference type="Google" id="ProtNLM"/>
    </source>
</evidence>
<accession>A8F4A5</accession>